<dbReference type="VEuPathDB" id="ToxoDB:TGPRC2_215560"/>
<evidence type="ECO:0000256" key="7">
    <source>
        <dbReference type="SAM" id="MobiDB-lite"/>
    </source>
</evidence>
<feature type="region of interest" description="Disordered" evidence="7">
    <location>
        <begin position="371"/>
        <end position="424"/>
    </location>
</feature>
<dbReference type="PIRSF" id="PIRSF015894">
    <property type="entry name" value="Skb1_MeTrfase"/>
    <property type="match status" value="1"/>
</dbReference>
<feature type="region of interest" description="Disordered" evidence="7">
    <location>
        <begin position="568"/>
        <end position="606"/>
    </location>
</feature>
<dbReference type="GO" id="GO:0006355">
    <property type="term" value="P:regulation of DNA-templated transcription"/>
    <property type="evidence" value="ECO:0007669"/>
    <property type="project" value="TreeGrafter"/>
</dbReference>
<evidence type="ECO:0000256" key="4">
    <source>
        <dbReference type="PIRSR" id="PIRSR015894-1"/>
    </source>
</evidence>
<evidence type="ECO:0000259" key="9">
    <source>
        <dbReference type="Pfam" id="PF17285"/>
    </source>
</evidence>
<gene>
    <name evidence="11" type="ORF">TGPRC2_215560</name>
</gene>
<evidence type="ECO:0000256" key="6">
    <source>
        <dbReference type="PROSITE-ProRule" id="PRU01015"/>
    </source>
</evidence>
<dbReference type="Pfam" id="PF17286">
    <property type="entry name" value="PRMT5_C"/>
    <property type="match status" value="1"/>
</dbReference>
<dbReference type="InterPro" id="IPR007857">
    <property type="entry name" value="Arg_MeTrfase_PRMT5"/>
</dbReference>
<evidence type="ECO:0000313" key="11">
    <source>
        <dbReference type="EMBL" id="KYK68069.1"/>
    </source>
</evidence>
<feature type="binding site" evidence="5">
    <location>
        <begin position="718"/>
        <end position="719"/>
    </location>
    <ligand>
        <name>S-adenosyl-L-methionine</name>
        <dbReference type="ChEBI" id="CHEBI:59789"/>
    </ligand>
</feature>
<dbReference type="PANTHER" id="PTHR10738:SF0">
    <property type="entry name" value="PROTEIN ARGININE N-METHYLTRANSFERASE 5"/>
    <property type="match status" value="1"/>
</dbReference>
<feature type="domain" description="PRMT5 arginine-N-methyltransferase" evidence="8">
    <location>
        <begin position="650"/>
        <end position="765"/>
    </location>
</feature>
<reference evidence="12" key="1">
    <citation type="submission" date="2016-03" db="EMBL/GenBank/DDBJ databases">
        <authorList>
            <person name="Sibley D."/>
            <person name="Venepally P."/>
            <person name="Karamycheva S."/>
            <person name="Hadjithomas M."/>
            <person name="Khan A."/>
            <person name="Brunk B."/>
            <person name="Roos D."/>
            <person name="Caler E."/>
            <person name="Lorenzi H."/>
        </authorList>
    </citation>
    <scope>NUCLEOTIDE SEQUENCE [LARGE SCALE GENOMIC DNA]</scope>
    <source>
        <strain evidence="12">TgCatPRC2</strain>
    </source>
</reference>
<accession>A0A151HFE7</accession>
<keyword evidence="1 6" id="KW-0489">Methyltransferase</keyword>
<comment type="caution">
    <text evidence="11">The sequence shown here is derived from an EMBL/GenBank/DDBJ whole genome shotgun (WGS) entry which is preliminary data.</text>
</comment>
<dbReference type="GO" id="GO:0005829">
    <property type="term" value="C:cytosol"/>
    <property type="evidence" value="ECO:0007669"/>
    <property type="project" value="TreeGrafter"/>
</dbReference>
<feature type="domain" description="PRMT5 arginine-N-methyltransferase" evidence="8">
    <location>
        <begin position="514"/>
        <end position="565"/>
    </location>
</feature>
<name>A0A151HFE7_TOXGO</name>
<dbReference type="PANTHER" id="PTHR10738">
    <property type="entry name" value="PROTEIN ARGININE N-METHYLTRANSFERASE 5"/>
    <property type="match status" value="1"/>
</dbReference>
<dbReference type="Proteomes" id="UP000075225">
    <property type="component" value="Unassembled WGS sequence"/>
</dbReference>
<dbReference type="GO" id="GO:0016274">
    <property type="term" value="F:protein-arginine N-methyltransferase activity"/>
    <property type="evidence" value="ECO:0007669"/>
    <property type="project" value="InterPro"/>
</dbReference>
<dbReference type="InterPro" id="IPR035075">
    <property type="entry name" value="PRMT5"/>
</dbReference>
<evidence type="ECO:0000256" key="2">
    <source>
        <dbReference type="ARBA" id="ARBA00022679"/>
    </source>
</evidence>
<dbReference type="InterPro" id="IPR035248">
    <property type="entry name" value="PRMT5_C"/>
</dbReference>
<dbReference type="OrthoDB" id="1368803at2759"/>
<dbReference type="PROSITE" id="PS51678">
    <property type="entry name" value="SAM_MT_PRMT"/>
    <property type="match status" value="1"/>
</dbReference>
<dbReference type="InterPro" id="IPR025799">
    <property type="entry name" value="Arg_MeTrfase"/>
</dbReference>
<feature type="active site" description="Proton donor/acceptor" evidence="4">
    <location>
        <position position="736"/>
    </location>
</feature>
<proteinExistence type="predicted"/>
<evidence type="ECO:0000313" key="12">
    <source>
        <dbReference type="Proteomes" id="UP000075225"/>
    </source>
</evidence>
<feature type="domain" description="PRMT5 TIM barrel" evidence="9">
    <location>
        <begin position="243"/>
        <end position="366"/>
    </location>
</feature>
<dbReference type="Gene3D" id="2.70.160.11">
    <property type="entry name" value="Hnrnp arginine n-methyltransferase1"/>
    <property type="match status" value="1"/>
</dbReference>
<feature type="compositionally biased region" description="Basic and acidic residues" evidence="7">
    <location>
        <begin position="390"/>
        <end position="412"/>
    </location>
</feature>
<dbReference type="EMBL" id="AHZP02001213">
    <property type="protein sequence ID" value="KYK68069.1"/>
    <property type="molecule type" value="Genomic_DNA"/>
</dbReference>
<protein>
    <submittedName>
        <fullName evidence="11">Histone arginine methyltransferase PRMT5</fullName>
    </submittedName>
</protein>
<organism evidence="11 12">
    <name type="scientific">Toxoplasma gondii TgCatPRC2</name>
    <dbReference type="NCBI Taxonomy" id="1130821"/>
    <lineage>
        <taxon>Eukaryota</taxon>
        <taxon>Sar</taxon>
        <taxon>Alveolata</taxon>
        <taxon>Apicomplexa</taxon>
        <taxon>Conoidasida</taxon>
        <taxon>Coccidia</taxon>
        <taxon>Eucoccidiorida</taxon>
        <taxon>Eimeriorina</taxon>
        <taxon>Sarcocystidae</taxon>
        <taxon>Toxoplasma</taxon>
    </lineage>
</organism>
<dbReference type="InterPro" id="IPR035247">
    <property type="entry name" value="PRMT5_TIM"/>
</dbReference>
<feature type="region of interest" description="Disordered" evidence="7">
    <location>
        <begin position="832"/>
        <end position="867"/>
    </location>
</feature>
<feature type="binding site" evidence="5">
    <location>
        <position position="688"/>
    </location>
    <ligand>
        <name>S-adenosyl-L-methionine</name>
        <dbReference type="ChEBI" id="CHEBI:59789"/>
    </ligand>
</feature>
<evidence type="ECO:0000256" key="5">
    <source>
        <dbReference type="PIRSR" id="PIRSR015894-2"/>
    </source>
</evidence>
<feature type="region of interest" description="Disordered" evidence="7">
    <location>
        <begin position="66"/>
        <end position="98"/>
    </location>
</feature>
<evidence type="ECO:0000259" key="10">
    <source>
        <dbReference type="Pfam" id="PF17286"/>
    </source>
</evidence>
<dbReference type="Gene3D" id="3.20.20.150">
    <property type="entry name" value="Divalent-metal-dependent TIM barrel enzymes"/>
    <property type="match status" value="1"/>
</dbReference>
<dbReference type="SUPFAM" id="SSF53335">
    <property type="entry name" value="S-adenosyl-L-methionine-dependent methyltransferases"/>
    <property type="match status" value="1"/>
</dbReference>
<dbReference type="Gene3D" id="3.40.50.150">
    <property type="entry name" value="Vaccinia Virus protein VP39"/>
    <property type="match status" value="1"/>
</dbReference>
<dbReference type="InterPro" id="IPR029063">
    <property type="entry name" value="SAM-dependent_MTases_sf"/>
</dbReference>
<sequence length="986" mass="107697">MPLHPPSNSCLTGPIYFGVGLPHAAVRTPSALHTHLQNVRSNLQCDFVVIPTAAFSPEYYEALPPSSPASSSSSPASSSSSPASSSALPASSSTLPASSSVVPNVRASIPVEHLPEFAAHPEKQRALPSASLASFASCSFRGVDGGLSELPVSVAFSPSTGSDLALDSQTWASSVVCELSPWIAPDKCLRPPQPSVCRARDSLQKTLEVAFPSPALSVSPSAGSSASAAVSPQVAHWSFHAAAWQREMQWATHVGAYAVIAPAPLPGDAPIEYARQLKAAFSQLQPPSVWVRLPLLYPRRREASAAAPRTFDDPWQQWRLIRAFVGHNAALGVCLEVTEDLPDEEELARWLAEPVRALLISPAIFTCATRAGDGRTEGESAGVASRRGRASQDDDEHRPGASAEKKTPEGREALAGTAGRKSDAQSVALSPRHFAFLVRCAEHRVKIIFRQEEQTSGCVSSDTVDLASAQAFPALGEARPAVSTTAFSVMDLQPYLSHLVARFLQLPTLSPAALFSAPYRDVLQSPMQPLADNLSTMNYEVFEKDPVKYVRYRQATLRRLREIWTPTRAASETERPETPQRGGAGVKKPKKSKKKSRASHSCETDSDFAESWSEDESCSSAASAYTWCLNGEDCPDHGWLPETFPGGGRSRLVIMVVGAGRGPLVQSALDALKEAQIPLCRVHLYAVEKNCNATVTLRARHQGDPCEGWRAVRVVESDMREVGQKVSEKADILISELLGSFGDNELSVECLHGAQKLLRRGGISIPTAYVSSVEPVSASKLWTAIDSYGDAKHFESPYVVDFFAVYRPGAEGPLECFHFKHPEALLPFADDEEQTREGDQATETQPRSGPSRKTRAERNAETSVALQKKVAPSAQQLTLWRHRRTRLAWHMKADAVVHGLAGYFHCCLYKDVYISIDPRSFSEGMFSWFPLFLPFRVPVYVQRGAELEVYLAREGDEHRVWYEWAVMQPQQSDIYNHLGKHYFIGK</sequence>
<feature type="compositionally biased region" description="Basic residues" evidence="7">
    <location>
        <begin position="587"/>
        <end position="598"/>
    </location>
</feature>
<dbReference type="Pfam" id="PF05185">
    <property type="entry name" value="PRMT5"/>
    <property type="match status" value="2"/>
</dbReference>
<dbReference type="AlphaFoldDB" id="A0A151HFE7"/>
<evidence type="ECO:0000256" key="3">
    <source>
        <dbReference type="ARBA" id="ARBA00022691"/>
    </source>
</evidence>
<keyword evidence="3 5" id="KW-0949">S-adenosyl-L-methionine</keyword>
<evidence type="ECO:0000259" key="8">
    <source>
        <dbReference type="Pfam" id="PF05185"/>
    </source>
</evidence>
<keyword evidence="2 6" id="KW-0808">Transferase</keyword>
<dbReference type="GO" id="GO:0032259">
    <property type="term" value="P:methylation"/>
    <property type="evidence" value="ECO:0007669"/>
    <property type="project" value="UniProtKB-KW"/>
</dbReference>
<dbReference type="Pfam" id="PF17285">
    <property type="entry name" value="PRMT5_TIM"/>
    <property type="match status" value="1"/>
</dbReference>
<dbReference type="GO" id="GO:0005634">
    <property type="term" value="C:nucleus"/>
    <property type="evidence" value="ECO:0007669"/>
    <property type="project" value="TreeGrafter"/>
</dbReference>
<evidence type="ECO:0000256" key="1">
    <source>
        <dbReference type="ARBA" id="ARBA00022603"/>
    </source>
</evidence>
<feature type="domain" description="PRMT5 oligomerisation" evidence="10">
    <location>
        <begin position="769"/>
        <end position="984"/>
    </location>
</feature>
<feature type="active site" description="Proton donor/acceptor" evidence="4">
    <location>
        <position position="745"/>
    </location>
</feature>